<dbReference type="EnsemblMetazoa" id="MDOA000949-RB">
    <property type="protein sequence ID" value="MDOA000949-PB"/>
    <property type="gene ID" value="MDOA000949"/>
</dbReference>
<accession>A0A1I8M3R1</accession>
<protein>
    <submittedName>
        <fullName evidence="1">Uncharacterized protein</fullName>
    </submittedName>
</protein>
<proteinExistence type="predicted"/>
<sequence>MSERCNYLSAIISNIQENMEDSNTAALRRMAKGFAKIERYMHGQEPGIFELVIKWCETFLYTERCKWEREFEAIKNKHFIINENELINLIMETQHLPLILKTQREFLNDYNCIQSYSPNVSFYCNFIAIGNDYEIFKRLNYDKFWIDLNKKSLSFEGRFKAGPNLSYQNIEGIFVIEKIEIEMEMLSVCFSDSNINSFPILTKENKLKIWLPNQEVERVRRQEFIQYYLTNEINEDIEQLDNNNNNVNNIEGGIENIINNMSQELTVNVDIMPTIPLETMTASLIENSYISPTISSPLTTKNHKKLSKIPKTKHPLSMLCTKRKRKDESDEDYVPYKKAKKRSKNNNRKSNKYAEININLSNEDQSCEPKDQVSNDITNITESLMLGNDCLIQDNEKHPQTNVTENLMQDYPWLIQDCENHFQAISNSKKGTANNVVNLKNNCLEDHLECSDFQTFRDGIERKSLHSSHNNVNKDTFLEEECSILDLLRNCRDASYEFPELPIIQNSHNLNNHMSQHNITPDVLISRADFNGHSNEVSSFEVEKYNNNNDSPHRRNNTQNKSYEVLNSTEMFDNNKMDIIEHNNNEFLSNKENNKPRYKNSENNKIRRSQTRAIDKANQNHRTPKKNTSHLKTKISLGNHNTHKNESEDSTIVLSDDSMDSPVAIMTSSRYLRNLRRSSMNNIDLHEINISKQISKFTSTIKRKLNLLRHSLSNNPEIDKEYVCEVTKSIVVVSKKQQKEIQSYIQDVECRKAHMEMQYQTYMQRIKHIKRFQSYAEQLLCSLQGNSYVSIALTEKCEQLVRRFKRIVYESEMKHGE</sequence>
<dbReference type="VEuPathDB" id="VectorBase:MDOA000949"/>
<dbReference type="AlphaFoldDB" id="A0A1I8M3R1"/>
<reference evidence="1" key="1">
    <citation type="submission" date="2020-05" db="UniProtKB">
        <authorList>
            <consortium name="EnsemblMetazoa"/>
        </authorList>
    </citation>
    <scope>IDENTIFICATION</scope>
    <source>
        <strain evidence="1">Aabys</strain>
    </source>
</reference>
<name>A0A1I8M3R1_MUSDO</name>
<evidence type="ECO:0000313" key="1">
    <source>
        <dbReference type="EnsemblMetazoa" id="MDOA000949-PB"/>
    </source>
</evidence>
<dbReference type="VEuPathDB" id="VectorBase:MDOMA2_015206"/>
<organism evidence="1">
    <name type="scientific">Musca domestica</name>
    <name type="common">House fly</name>
    <dbReference type="NCBI Taxonomy" id="7370"/>
    <lineage>
        <taxon>Eukaryota</taxon>
        <taxon>Metazoa</taxon>
        <taxon>Ecdysozoa</taxon>
        <taxon>Arthropoda</taxon>
        <taxon>Hexapoda</taxon>
        <taxon>Insecta</taxon>
        <taxon>Pterygota</taxon>
        <taxon>Neoptera</taxon>
        <taxon>Endopterygota</taxon>
        <taxon>Diptera</taxon>
        <taxon>Brachycera</taxon>
        <taxon>Muscomorpha</taxon>
        <taxon>Muscoidea</taxon>
        <taxon>Muscidae</taxon>
        <taxon>Musca</taxon>
    </lineage>
</organism>